<dbReference type="InterPro" id="IPR027417">
    <property type="entry name" value="P-loop_NTPase"/>
</dbReference>
<proteinExistence type="predicted"/>
<dbReference type="GO" id="GO:1904430">
    <property type="term" value="P:negative regulation of t-circle formation"/>
    <property type="evidence" value="ECO:0007669"/>
    <property type="project" value="TreeGrafter"/>
</dbReference>
<feature type="domain" description="Helicase ATP-binding" evidence="5">
    <location>
        <begin position="25"/>
        <end position="100"/>
    </location>
</feature>
<dbReference type="GO" id="GO:0005524">
    <property type="term" value="F:ATP binding"/>
    <property type="evidence" value="ECO:0007669"/>
    <property type="project" value="UniProtKB-KW"/>
</dbReference>
<feature type="chain" id="PRO_5018182590" description="Helicase ATP-binding domain-containing protein" evidence="4">
    <location>
        <begin position="20"/>
        <end position="100"/>
    </location>
</feature>
<dbReference type="GO" id="GO:0010569">
    <property type="term" value="P:regulation of double-strand break repair via homologous recombination"/>
    <property type="evidence" value="ECO:0007669"/>
    <property type="project" value="TreeGrafter"/>
</dbReference>
<dbReference type="GO" id="GO:0016787">
    <property type="term" value="F:hydrolase activity"/>
    <property type="evidence" value="ECO:0007669"/>
    <property type="project" value="UniProtKB-KW"/>
</dbReference>
<dbReference type="GO" id="GO:0003678">
    <property type="term" value="F:DNA helicase activity"/>
    <property type="evidence" value="ECO:0007669"/>
    <property type="project" value="TreeGrafter"/>
</dbReference>
<dbReference type="EMBL" id="UYRV01016027">
    <property type="protein sequence ID" value="VDK61570.1"/>
    <property type="molecule type" value="Genomic_DNA"/>
</dbReference>
<keyword evidence="2" id="KW-0378">Hydrolase</keyword>
<dbReference type="GO" id="GO:0070182">
    <property type="term" value="F:DNA polymerase binding"/>
    <property type="evidence" value="ECO:0007669"/>
    <property type="project" value="TreeGrafter"/>
</dbReference>
<feature type="signal peptide" evidence="4">
    <location>
        <begin position="1"/>
        <end position="19"/>
    </location>
</feature>
<dbReference type="GO" id="GO:0005634">
    <property type="term" value="C:nucleus"/>
    <property type="evidence" value="ECO:0007669"/>
    <property type="project" value="TreeGrafter"/>
</dbReference>
<dbReference type="AlphaFoldDB" id="A0A3P6S265"/>
<keyword evidence="7" id="KW-1185">Reference proteome</keyword>
<dbReference type="PANTHER" id="PTHR11472:SF34">
    <property type="entry name" value="REGULATOR OF TELOMERE ELONGATION HELICASE 1"/>
    <property type="match status" value="1"/>
</dbReference>
<evidence type="ECO:0000256" key="3">
    <source>
        <dbReference type="ARBA" id="ARBA00022840"/>
    </source>
</evidence>
<sequence length="100" mass="11091">METFLQNTLFVNLLTLTSMATVNIRGVDVMFPFSPYQCQMAYMDKVIEAIEMRFDTALESPTGTGKTLSLLCSTLAWLQKEKSKMQASFANVGALGEVKP</sequence>
<name>A0A3P6S265_CYLGO</name>
<organism evidence="6 7">
    <name type="scientific">Cylicostephanus goldi</name>
    <name type="common">Nematode worm</name>
    <dbReference type="NCBI Taxonomy" id="71465"/>
    <lineage>
        <taxon>Eukaryota</taxon>
        <taxon>Metazoa</taxon>
        <taxon>Ecdysozoa</taxon>
        <taxon>Nematoda</taxon>
        <taxon>Chromadorea</taxon>
        <taxon>Rhabditida</taxon>
        <taxon>Rhabditina</taxon>
        <taxon>Rhabditomorpha</taxon>
        <taxon>Strongyloidea</taxon>
        <taxon>Strongylidae</taxon>
        <taxon>Cylicostephanus</taxon>
    </lineage>
</organism>
<dbReference type="GO" id="GO:0090657">
    <property type="term" value="P:telomeric loop disassembly"/>
    <property type="evidence" value="ECO:0007669"/>
    <property type="project" value="TreeGrafter"/>
</dbReference>
<reference evidence="6 7" key="1">
    <citation type="submission" date="2018-11" db="EMBL/GenBank/DDBJ databases">
        <authorList>
            <consortium name="Pathogen Informatics"/>
        </authorList>
    </citation>
    <scope>NUCLEOTIDE SEQUENCE [LARGE SCALE GENOMIC DNA]</scope>
</reference>
<dbReference type="InterPro" id="IPR014013">
    <property type="entry name" value="Helic_SF1/SF2_ATP-bd_DinG/Rad3"/>
</dbReference>
<evidence type="ECO:0000313" key="6">
    <source>
        <dbReference type="EMBL" id="VDK61570.1"/>
    </source>
</evidence>
<keyword evidence="3" id="KW-0067">ATP-binding</keyword>
<gene>
    <name evidence="6" type="ORF">CGOC_LOCUS5328</name>
</gene>
<accession>A0A3P6S265</accession>
<dbReference type="Proteomes" id="UP000271889">
    <property type="component" value="Unassembled WGS sequence"/>
</dbReference>
<evidence type="ECO:0000256" key="1">
    <source>
        <dbReference type="ARBA" id="ARBA00022741"/>
    </source>
</evidence>
<dbReference type="OrthoDB" id="19182at2759"/>
<dbReference type="PROSITE" id="PS51193">
    <property type="entry name" value="HELICASE_ATP_BIND_2"/>
    <property type="match status" value="1"/>
</dbReference>
<evidence type="ECO:0000259" key="5">
    <source>
        <dbReference type="PROSITE" id="PS51193"/>
    </source>
</evidence>
<dbReference type="PANTHER" id="PTHR11472">
    <property type="entry name" value="DNA REPAIR DEAD HELICASE RAD3/XP-D SUBFAMILY MEMBER"/>
    <property type="match status" value="1"/>
</dbReference>
<evidence type="ECO:0000256" key="4">
    <source>
        <dbReference type="SAM" id="SignalP"/>
    </source>
</evidence>
<dbReference type="SUPFAM" id="SSF52540">
    <property type="entry name" value="P-loop containing nucleoside triphosphate hydrolases"/>
    <property type="match status" value="1"/>
</dbReference>
<dbReference type="GO" id="GO:0045910">
    <property type="term" value="P:negative regulation of DNA recombination"/>
    <property type="evidence" value="ECO:0007669"/>
    <property type="project" value="TreeGrafter"/>
</dbReference>
<dbReference type="InterPro" id="IPR045028">
    <property type="entry name" value="DinG/Rad3-like"/>
</dbReference>
<evidence type="ECO:0000256" key="2">
    <source>
        <dbReference type="ARBA" id="ARBA00022801"/>
    </source>
</evidence>
<keyword evidence="1" id="KW-0547">Nucleotide-binding</keyword>
<dbReference type="Gene3D" id="3.40.50.300">
    <property type="entry name" value="P-loop containing nucleotide triphosphate hydrolases"/>
    <property type="match status" value="1"/>
</dbReference>
<evidence type="ECO:0000313" key="7">
    <source>
        <dbReference type="Proteomes" id="UP000271889"/>
    </source>
</evidence>
<protein>
    <recommendedName>
        <fullName evidence="5">Helicase ATP-binding domain-containing protein</fullName>
    </recommendedName>
</protein>
<feature type="non-terminal residue" evidence="6">
    <location>
        <position position="100"/>
    </location>
</feature>
<keyword evidence="4" id="KW-0732">Signal</keyword>